<keyword evidence="2" id="KW-1185">Reference proteome</keyword>
<evidence type="ECO:0000313" key="2">
    <source>
        <dbReference type="Proteomes" id="UP000196594"/>
    </source>
</evidence>
<organism evidence="1 2">
    <name type="scientific">Solibacillus kalamii</name>
    <dbReference type="NCBI Taxonomy" id="1748298"/>
    <lineage>
        <taxon>Bacteria</taxon>
        <taxon>Bacillati</taxon>
        <taxon>Bacillota</taxon>
        <taxon>Bacilli</taxon>
        <taxon>Bacillales</taxon>
        <taxon>Caryophanaceae</taxon>
        <taxon>Solibacillus</taxon>
    </lineage>
</organism>
<dbReference type="Gene3D" id="1.10.10.10">
    <property type="entry name" value="Winged helix-like DNA-binding domain superfamily/Winged helix DNA-binding domain"/>
    <property type="match status" value="1"/>
</dbReference>
<sequence>MIHPIKISSTFADETRFSIYEFMLQQKQFLSVQDIADQFKIHSNVARLHLTKLAEIGAITSEHLKTGKGGRPGRVYKAKQEGINLSIPRREPSSLVKWSLELIRELGEDALSKAQEISYRDGKQSMLEQMNSHKRKSPFTFDEKLAMLTKTATLVGYIPEVIEDNQSKSIIFSLFNCPFQEQLTNYGEIVCQLHESFLYGQVDTLFESHEITKIESMVHDCDFCKYKISVHN</sequence>
<evidence type="ECO:0000313" key="1">
    <source>
        <dbReference type="EMBL" id="OUZ39973.1"/>
    </source>
</evidence>
<accession>A0ABX3ZJW3</accession>
<reference evidence="1 2" key="1">
    <citation type="journal article" date="2017" name="Int. J. Syst. Evol. Microbiol.">
        <title>Solibacillus kalamii sp. nov., isolated from a high-efficiency particulate arrestance filter system used in the International Space Station.</title>
        <authorList>
            <person name="Checinska Sielaff A."/>
            <person name="Kumar R.M."/>
            <person name="Pal D."/>
            <person name="Mayilraj S."/>
            <person name="Venkateswaran K."/>
        </authorList>
    </citation>
    <scope>NUCLEOTIDE SEQUENCE [LARGE SCALE GENOMIC DNA]</scope>
    <source>
        <strain evidence="1 2">ISSFR-015</strain>
    </source>
</reference>
<dbReference type="InterPro" id="IPR036388">
    <property type="entry name" value="WH-like_DNA-bd_sf"/>
</dbReference>
<dbReference type="RefSeq" id="WP_087616108.1">
    <property type="nucleotide sequence ID" value="NZ_JAFBEY010000001.1"/>
</dbReference>
<gene>
    <name evidence="1" type="ORF">CBM15_05535</name>
</gene>
<dbReference type="InterPro" id="IPR036390">
    <property type="entry name" value="WH_DNA-bd_sf"/>
</dbReference>
<protein>
    <submittedName>
        <fullName evidence="1">Transcriptional regulator</fullName>
    </submittedName>
</protein>
<dbReference type="EMBL" id="NHNT01000002">
    <property type="protein sequence ID" value="OUZ39973.1"/>
    <property type="molecule type" value="Genomic_DNA"/>
</dbReference>
<comment type="caution">
    <text evidence="1">The sequence shown here is derived from an EMBL/GenBank/DDBJ whole genome shotgun (WGS) entry which is preliminary data.</text>
</comment>
<proteinExistence type="predicted"/>
<dbReference type="SUPFAM" id="SSF46785">
    <property type="entry name" value="Winged helix' DNA-binding domain"/>
    <property type="match status" value="1"/>
</dbReference>
<name>A0ABX3ZJW3_9BACL</name>
<dbReference type="Proteomes" id="UP000196594">
    <property type="component" value="Unassembled WGS sequence"/>
</dbReference>